<keyword evidence="1" id="KW-1133">Transmembrane helix</keyword>
<proteinExistence type="predicted"/>
<feature type="transmembrane region" description="Helical" evidence="1">
    <location>
        <begin position="80"/>
        <end position="104"/>
    </location>
</feature>
<keyword evidence="3" id="KW-1185">Reference proteome</keyword>
<comment type="caution">
    <text evidence="2">The sequence shown here is derived from an EMBL/GenBank/DDBJ whole genome shotgun (WGS) entry which is preliminary data.</text>
</comment>
<gene>
    <name evidence="2" type="ORF">Taro_014951</name>
</gene>
<evidence type="ECO:0000313" key="2">
    <source>
        <dbReference type="EMBL" id="MQL82483.1"/>
    </source>
</evidence>
<feature type="transmembrane region" description="Helical" evidence="1">
    <location>
        <begin position="38"/>
        <end position="60"/>
    </location>
</feature>
<keyword evidence="1" id="KW-0812">Transmembrane</keyword>
<organism evidence="2 3">
    <name type="scientific">Colocasia esculenta</name>
    <name type="common">Wild taro</name>
    <name type="synonym">Arum esculentum</name>
    <dbReference type="NCBI Taxonomy" id="4460"/>
    <lineage>
        <taxon>Eukaryota</taxon>
        <taxon>Viridiplantae</taxon>
        <taxon>Streptophyta</taxon>
        <taxon>Embryophyta</taxon>
        <taxon>Tracheophyta</taxon>
        <taxon>Spermatophyta</taxon>
        <taxon>Magnoliopsida</taxon>
        <taxon>Liliopsida</taxon>
        <taxon>Araceae</taxon>
        <taxon>Aroideae</taxon>
        <taxon>Colocasieae</taxon>
        <taxon>Colocasia</taxon>
    </lineage>
</organism>
<dbReference type="AlphaFoldDB" id="A0A843UNG2"/>
<keyword evidence="1" id="KW-0472">Membrane</keyword>
<evidence type="ECO:0000313" key="3">
    <source>
        <dbReference type="Proteomes" id="UP000652761"/>
    </source>
</evidence>
<reference evidence="2" key="1">
    <citation type="submission" date="2017-07" db="EMBL/GenBank/DDBJ databases">
        <title>Taro Niue Genome Assembly and Annotation.</title>
        <authorList>
            <person name="Atibalentja N."/>
            <person name="Keating K."/>
            <person name="Fields C.J."/>
        </authorList>
    </citation>
    <scope>NUCLEOTIDE SEQUENCE</scope>
    <source>
        <strain evidence="2">Niue_2</strain>
        <tissue evidence="2">Leaf</tissue>
    </source>
</reference>
<accession>A0A843UNG2</accession>
<dbReference type="EMBL" id="NMUH01000634">
    <property type="protein sequence ID" value="MQL82483.1"/>
    <property type="molecule type" value="Genomic_DNA"/>
</dbReference>
<sequence>MWLLGVSRGDTWLFLPDLVEVRDVGSCVMRLWSHAVALVFRELLGLGGCVSRVASALFLIPLVLRESWLAFQLGPSGVSLLDVCLALCACAPLGAVLCSVGIFARAKQMLVCRVAPLVERCDTCLWLLPGLCWLVVNSGEVLPEFFFVGSGGGEVFPRTVLRSFL</sequence>
<name>A0A843UNG2_COLES</name>
<evidence type="ECO:0000256" key="1">
    <source>
        <dbReference type="SAM" id="Phobius"/>
    </source>
</evidence>
<feature type="non-terminal residue" evidence="2">
    <location>
        <position position="1"/>
    </location>
</feature>
<protein>
    <submittedName>
        <fullName evidence="2">Uncharacterized protein</fullName>
    </submittedName>
</protein>
<dbReference type="Proteomes" id="UP000652761">
    <property type="component" value="Unassembled WGS sequence"/>
</dbReference>